<evidence type="ECO:0000256" key="2">
    <source>
        <dbReference type="SAM" id="Phobius"/>
    </source>
</evidence>
<feature type="domain" description="Ig-like" evidence="3">
    <location>
        <begin position="155"/>
        <end position="249"/>
    </location>
</feature>
<keyword evidence="4" id="KW-1185">Reference proteome</keyword>
<dbReference type="PANTHER" id="PTHR46484:SF8">
    <property type="entry name" value="B-CELL RECEPTOR CD22-LIKE-RELATED"/>
    <property type="match status" value="1"/>
</dbReference>
<accession>A0A6P8U9H8</accession>
<evidence type="ECO:0000259" key="3">
    <source>
        <dbReference type="PROSITE" id="PS50835"/>
    </source>
</evidence>
<feature type="region of interest" description="Disordered" evidence="1">
    <location>
        <begin position="183"/>
        <end position="202"/>
    </location>
</feature>
<dbReference type="GeneID" id="117543667"/>
<feature type="domain" description="Ig-like" evidence="3">
    <location>
        <begin position="254"/>
        <end position="335"/>
    </location>
</feature>
<evidence type="ECO:0000313" key="4">
    <source>
        <dbReference type="Proteomes" id="UP000515161"/>
    </source>
</evidence>
<dbReference type="InterPro" id="IPR013783">
    <property type="entry name" value="Ig-like_fold"/>
</dbReference>
<dbReference type="Gene3D" id="2.60.40.10">
    <property type="entry name" value="Immunoglobulins"/>
    <property type="match status" value="3"/>
</dbReference>
<protein>
    <submittedName>
        <fullName evidence="5">Sialic acid-binding Ig-like lectin 12 isoform X1</fullName>
    </submittedName>
</protein>
<dbReference type="AlphaFoldDB" id="A0A6P8U9H8"/>
<feature type="compositionally biased region" description="Polar residues" evidence="1">
    <location>
        <begin position="188"/>
        <end position="202"/>
    </location>
</feature>
<dbReference type="SUPFAM" id="SSF48726">
    <property type="entry name" value="Immunoglobulin"/>
    <property type="match status" value="2"/>
</dbReference>
<reference evidence="5" key="1">
    <citation type="submission" date="2025-08" db="UniProtKB">
        <authorList>
            <consortium name="RefSeq"/>
        </authorList>
    </citation>
    <scope>IDENTIFICATION</scope>
</reference>
<dbReference type="InterPro" id="IPR036179">
    <property type="entry name" value="Ig-like_dom_sf"/>
</dbReference>
<proteinExistence type="predicted"/>
<name>A0A6P8U9H8_GYMAC</name>
<keyword evidence="2" id="KW-1133">Transmembrane helix</keyword>
<organism evidence="4 5">
    <name type="scientific">Gymnodraco acuticeps</name>
    <name type="common">Antarctic dragonfish</name>
    <dbReference type="NCBI Taxonomy" id="8218"/>
    <lineage>
        <taxon>Eukaryota</taxon>
        <taxon>Metazoa</taxon>
        <taxon>Chordata</taxon>
        <taxon>Craniata</taxon>
        <taxon>Vertebrata</taxon>
        <taxon>Euteleostomi</taxon>
        <taxon>Actinopterygii</taxon>
        <taxon>Neopterygii</taxon>
        <taxon>Teleostei</taxon>
        <taxon>Neoteleostei</taxon>
        <taxon>Acanthomorphata</taxon>
        <taxon>Eupercaria</taxon>
        <taxon>Perciformes</taxon>
        <taxon>Notothenioidei</taxon>
        <taxon>Bathydraconidae</taxon>
        <taxon>Gymnodraco</taxon>
    </lineage>
</organism>
<keyword evidence="2" id="KW-0812">Transmembrane</keyword>
<dbReference type="PANTHER" id="PTHR46484">
    <property type="entry name" value="SI:CH211-171H4.5-RELATED"/>
    <property type="match status" value="1"/>
</dbReference>
<dbReference type="Proteomes" id="UP000515161">
    <property type="component" value="Unplaced"/>
</dbReference>
<sequence>MAAIMLLGVFFVSGKLFPHCKDNICALASCPEHAQPLVTTPQEMEALSGSCLQIPCNFSINAEETFDRTGPTSGLWIKSDYYYIFGSKVVFNGNMMENIYPMSLTGDLSQNDCSTLFSSVITSYTGSYLFRIDNRRRMETCDPLQIKVKDSPPSPTIEIPGDLKEAESVTVTCSAPAPCPHSPPKLTWTLQQDPPNTMEENPDRTFTTKIQKTLILTDQHDGFNITCSASYPVNQGKDVKTAEETKTLHVSYAPKDVTVVVSPADPVSVGSVVNLTCSCRGIRAADGFAWLMMMSDGRLHTMGDNTQLYVFEVTNSDRGRSYFCGCSNVLGLQLSKGRALIFEGDHETVDGHLILKMLGIIMLVSTLVIFECWFRSRRSSKPEKVFTRRGEDAAEAEYLNRVTNILSHKEEGRRSVHFY</sequence>
<evidence type="ECO:0000256" key="1">
    <source>
        <dbReference type="SAM" id="MobiDB-lite"/>
    </source>
</evidence>
<keyword evidence="2" id="KW-0472">Membrane</keyword>
<dbReference type="InParanoid" id="A0A6P8U9H8"/>
<evidence type="ECO:0000313" key="5">
    <source>
        <dbReference type="RefSeq" id="XP_034067990.1"/>
    </source>
</evidence>
<dbReference type="KEGG" id="gacu:117543667"/>
<dbReference type="InterPro" id="IPR007110">
    <property type="entry name" value="Ig-like_dom"/>
</dbReference>
<dbReference type="OrthoDB" id="6250964at2759"/>
<feature type="transmembrane region" description="Helical" evidence="2">
    <location>
        <begin position="353"/>
        <end position="374"/>
    </location>
</feature>
<dbReference type="RefSeq" id="XP_034067990.1">
    <property type="nucleotide sequence ID" value="XM_034212099.1"/>
</dbReference>
<gene>
    <name evidence="5" type="primary">LOC117543667</name>
</gene>
<dbReference type="PROSITE" id="PS50835">
    <property type="entry name" value="IG_LIKE"/>
    <property type="match status" value="2"/>
</dbReference>